<accession>A0A094PSU5</accession>
<evidence type="ECO:0000313" key="3">
    <source>
        <dbReference type="EMBL" id="KGA14177.1"/>
    </source>
</evidence>
<dbReference type="InterPro" id="IPR002563">
    <property type="entry name" value="Flavin_Rdtase-like_dom"/>
</dbReference>
<organism evidence="3">
    <name type="scientific">freshwater metagenome</name>
    <dbReference type="NCBI Taxonomy" id="449393"/>
    <lineage>
        <taxon>unclassified sequences</taxon>
        <taxon>metagenomes</taxon>
        <taxon>ecological metagenomes</taxon>
    </lineage>
</organism>
<dbReference type="InterPro" id="IPR012349">
    <property type="entry name" value="Split_barrel_FMN-bd"/>
</dbReference>
<dbReference type="PANTHER" id="PTHR30466:SF1">
    <property type="entry name" value="FMN REDUCTASE (NADH) RUTF"/>
    <property type="match status" value="1"/>
</dbReference>
<evidence type="ECO:0000256" key="1">
    <source>
        <dbReference type="ARBA" id="ARBA00023002"/>
    </source>
</evidence>
<keyword evidence="1" id="KW-0560">Oxidoreductase</keyword>
<reference evidence="3" key="1">
    <citation type="submission" date="2014-06" db="EMBL/GenBank/DDBJ databases">
        <title>Key roles for freshwater Actinobacteria revealed by deep metagenomic sequencing.</title>
        <authorList>
            <person name="Ghai R."/>
            <person name="Mizuno C.M."/>
            <person name="Picazo A."/>
            <person name="Camacho A."/>
            <person name="Rodriguez-Valera F."/>
        </authorList>
    </citation>
    <scope>NUCLEOTIDE SEQUENCE</scope>
</reference>
<dbReference type="GO" id="GO:0042602">
    <property type="term" value="F:riboflavin reductase (NADPH) activity"/>
    <property type="evidence" value="ECO:0007669"/>
    <property type="project" value="TreeGrafter"/>
</dbReference>
<dbReference type="Pfam" id="PF01613">
    <property type="entry name" value="Flavin_Reduct"/>
    <property type="match status" value="1"/>
</dbReference>
<feature type="domain" description="Flavin reductase like" evidence="2">
    <location>
        <begin position="18"/>
        <end position="162"/>
    </location>
</feature>
<comment type="caution">
    <text evidence="3">The sequence shown here is derived from an EMBL/GenBank/DDBJ whole genome shotgun (WGS) entry which is preliminary data.</text>
</comment>
<dbReference type="AlphaFoldDB" id="A0A094PSU5"/>
<name>A0A094PSU5_9ZZZZ</name>
<gene>
    <name evidence="3" type="ORF">GM51_17890</name>
</gene>
<dbReference type="EMBL" id="JNSL01000157">
    <property type="protein sequence ID" value="KGA14177.1"/>
    <property type="molecule type" value="Genomic_DNA"/>
</dbReference>
<dbReference type="InterPro" id="IPR050268">
    <property type="entry name" value="NADH-dep_flavin_reductase"/>
</dbReference>
<dbReference type="SMART" id="SM00903">
    <property type="entry name" value="Flavin_Reduct"/>
    <property type="match status" value="1"/>
</dbReference>
<dbReference type="GO" id="GO:0006208">
    <property type="term" value="P:pyrimidine nucleobase catabolic process"/>
    <property type="evidence" value="ECO:0007669"/>
    <property type="project" value="TreeGrafter"/>
</dbReference>
<proteinExistence type="predicted"/>
<protein>
    <recommendedName>
        <fullName evidence="2">Flavin reductase like domain-containing protein</fullName>
    </recommendedName>
</protein>
<dbReference type="SUPFAM" id="SSF50475">
    <property type="entry name" value="FMN-binding split barrel"/>
    <property type="match status" value="1"/>
</dbReference>
<evidence type="ECO:0000259" key="2">
    <source>
        <dbReference type="SMART" id="SM00903"/>
    </source>
</evidence>
<dbReference type="PANTHER" id="PTHR30466">
    <property type="entry name" value="FLAVIN REDUCTASE"/>
    <property type="match status" value="1"/>
</dbReference>
<sequence>MLEKDLNHDPSDALKAAFRRHASGVAVITTKSESGDPVGFTATSMTSLGSSPALVTFNVSQGSSSWPALSSATHLALHMLGAENLGLAKKMAEDQTKRFADSDWEFSEFGLPVFRDATAVLFVKVREFHRVENNAVFVSEVLSGKLGKLDKGLLYFQRSYFNPAETAL</sequence>
<dbReference type="GO" id="GO:0010181">
    <property type="term" value="F:FMN binding"/>
    <property type="evidence" value="ECO:0007669"/>
    <property type="project" value="InterPro"/>
</dbReference>
<dbReference type="Gene3D" id="2.30.110.10">
    <property type="entry name" value="Electron Transport, Fmn-binding Protein, Chain A"/>
    <property type="match status" value="1"/>
</dbReference>